<name>A0A6C0H416_9ZZZZ</name>
<evidence type="ECO:0008006" key="2">
    <source>
        <dbReference type="Google" id="ProtNLM"/>
    </source>
</evidence>
<sequence>MLPEEMKTVCVCLFKNIKHKALRSAKSCKARHYIGVEMAEWRVFPDMSIDISSYGFFGRDRFLINYINDMSDEEWILCPVQIKDYSSTLWDIQIGVTGKCKNDQEPHEAMMLELEEELGLHLINTNKIQGTQIEDRYGNERTIFKIHINNCVEIEKDDMPIAGGGSKETKIKKICCLIHGSRDDLERVVKRINKVRYYSCNDDNIIGLAFVSVQTIRSKFCHILEK</sequence>
<proteinExistence type="predicted"/>
<organism evidence="1">
    <name type="scientific">viral metagenome</name>
    <dbReference type="NCBI Taxonomy" id="1070528"/>
    <lineage>
        <taxon>unclassified sequences</taxon>
        <taxon>metagenomes</taxon>
        <taxon>organismal metagenomes</taxon>
    </lineage>
</organism>
<accession>A0A6C0H416</accession>
<evidence type="ECO:0000313" key="1">
    <source>
        <dbReference type="EMBL" id="QHT74783.1"/>
    </source>
</evidence>
<reference evidence="1" key="1">
    <citation type="journal article" date="2020" name="Nature">
        <title>Giant virus diversity and host interactions through global metagenomics.</title>
        <authorList>
            <person name="Schulz F."/>
            <person name="Roux S."/>
            <person name="Paez-Espino D."/>
            <person name="Jungbluth S."/>
            <person name="Walsh D.A."/>
            <person name="Denef V.J."/>
            <person name="McMahon K.D."/>
            <person name="Konstantinidis K.T."/>
            <person name="Eloe-Fadrosh E.A."/>
            <person name="Kyrpides N.C."/>
            <person name="Woyke T."/>
        </authorList>
    </citation>
    <scope>NUCLEOTIDE SEQUENCE</scope>
    <source>
        <strain evidence="1">GVMAG-M-3300023179-62</strain>
    </source>
</reference>
<dbReference type="EMBL" id="MN739858">
    <property type="protein sequence ID" value="QHT74783.1"/>
    <property type="molecule type" value="Genomic_DNA"/>
</dbReference>
<dbReference type="AlphaFoldDB" id="A0A6C0H416"/>
<protein>
    <recommendedName>
        <fullName evidence="2">Nudix hydrolase domain-containing protein</fullName>
    </recommendedName>
</protein>